<feature type="compositionally biased region" description="Basic and acidic residues" evidence="4">
    <location>
        <begin position="26"/>
        <end position="51"/>
    </location>
</feature>
<evidence type="ECO:0000313" key="5">
    <source>
        <dbReference type="EMBL" id="PSK37819.1"/>
    </source>
</evidence>
<evidence type="ECO:0000256" key="2">
    <source>
        <dbReference type="ARBA" id="ARBA00010849"/>
    </source>
</evidence>
<dbReference type="InterPro" id="IPR007858">
    <property type="entry name" value="Dpy-30_motif"/>
</dbReference>
<evidence type="ECO:0000256" key="3">
    <source>
        <dbReference type="ARBA" id="ARBA00023242"/>
    </source>
</evidence>
<accession>A0A2P7YPD2</accession>
<dbReference type="Gene3D" id="1.20.890.10">
    <property type="entry name" value="cAMP-dependent protein kinase regulatory subunit, dimerization-anchoring domain"/>
    <property type="match status" value="1"/>
</dbReference>
<dbReference type="Proteomes" id="UP000241107">
    <property type="component" value="Unassembled WGS sequence"/>
</dbReference>
<evidence type="ECO:0000313" key="6">
    <source>
        <dbReference type="Proteomes" id="UP000241107"/>
    </source>
</evidence>
<comment type="subcellular location">
    <subcellularLocation>
        <location evidence="1">Nucleus</location>
    </subcellularLocation>
</comment>
<dbReference type="EMBL" id="PYFQ01000007">
    <property type="protein sequence ID" value="PSK37819.1"/>
    <property type="molecule type" value="Genomic_DNA"/>
</dbReference>
<name>A0A2P7YPD2_9ASCO</name>
<dbReference type="RefSeq" id="XP_024713329.1">
    <property type="nucleotide sequence ID" value="XM_024858419.1"/>
</dbReference>
<evidence type="ECO:0000256" key="1">
    <source>
        <dbReference type="ARBA" id="ARBA00004123"/>
    </source>
</evidence>
<sequence>MSAPENPQNGQGVSVDSMLSENQAPEVKREESPPAKKLKTESSVPKHKDAPVHEIVGGSSVRQYLNQHLTQHLLEGLKKVSKEKPEDPLASLGQFLLQRSDELKKAENE</sequence>
<dbReference type="STRING" id="418784.A0A2P7YPD2"/>
<dbReference type="GeneID" id="36566453"/>
<comment type="similarity">
    <text evidence="2">Belongs to the dpy-30 family.</text>
</comment>
<dbReference type="GO" id="GO:0005634">
    <property type="term" value="C:nucleus"/>
    <property type="evidence" value="ECO:0007669"/>
    <property type="project" value="UniProtKB-SubCell"/>
</dbReference>
<dbReference type="AlphaFoldDB" id="A0A2P7YPD2"/>
<dbReference type="InterPro" id="IPR049629">
    <property type="entry name" value="DPY30_SDC1_DD"/>
</dbReference>
<dbReference type="VEuPathDB" id="FungiDB:C7M61_003064"/>
<keyword evidence="6" id="KW-1185">Reference proteome</keyword>
<reference evidence="5 6" key="1">
    <citation type="submission" date="2018-03" db="EMBL/GenBank/DDBJ databases">
        <title>Candida pseudohaemulonii genome assembly and annotation.</title>
        <authorList>
            <person name="Munoz J.F."/>
            <person name="Gade L.G."/>
            <person name="Chow N.A."/>
            <person name="Litvintseva A.P."/>
            <person name="Loparev V.N."/>
            <person name="Cuomo C.A."/>
        </authorList>
    </citation>
    <scope>NUCLEOTIDE SEQUENCE [LARGE SCALE GENOMIC DNA]</scope>
    <source>
        <strain evidence="5 6">B12108</strain>
    </source>
</reference>
<protein>
    <recommendedName>
        <fullName evidence="7">COMPASS component SDC1</fullName>
    </recommendedName>
</protein>
<proteinExistence type="inferred from homology"/>
<dbReference type="OrthoDB" id="417678at2759"/>
<dbReference type="Pfam" id="PF05186">
    <property type="entry name" value="Dpy-30"/>
    <property type="match status" value="1"/>
</dbReference>
<feature type="compositionally biased region" description="Polar residues" evidence="4">
    <location>
        <begin position="1"/>
        <end position="23"/>
    </location>
</feature>
<comment type="caution">
    <text evidence="5">The sequence shown here is derived from an EMBL/GenBank/DDBJ whole genome shotgun (WGS) entry which is preliminary data.</text>
</comment>
<dbReference type="CDD" id="cd22965">
    <property type="entry name" value="DD_DPY30_SDC1"/>
    <property type="match status" value="1"/>
</dbReference>
<organism evidence="5 6">
    <name type="scientific">Candidozyma pseudohaemuli</name>
    <dbReference type="NCBI Taxonomy" id="418784"/>
    <lineage>
        <taxon>Eukaryota</taxon>
        <taxon>Fungi</taxon>
        <taxon>Dikarya</taxon>
        <taxon>Ascomycota</taxon>
        <taxon>Saccharomycotina</taxon>
        <taxon>Pichiomycetes</taxon>
        <taxon>Metschnikowiaceae</taxon>
        <taxon>Candidozyma</taxon>
    </lineage>
</organism>
<gene>
    <name evidence="5" type="ORF">C7M61_003064</name>
</gene>
<evidence type="ECO:0008006" key="7">
    <source>
        <dbReference type="Google" id="ProtNLM"/>
    </source>
</evidence>
<evidence type="ECO:0000256" key="4">
    <source>
        <dbReference type="SAM" id="MobiDB-lite"/>
    </source>
</evidence>
<keyword evidence="3" id="KW-0539">Nucleus</keyword>
<feature type="region of interest" description="Disordered" evidence="4">
    <location>
        <begin position="1"/>
        <end position="51"/>
    </location>
</feature>